<keyword evidence="5" id="KW-1185">Reference proteome</keyword>
<feature type="domain" description="BD-FAE-like" evidence="3">
    <location>
        <begin position="189"/>
        <end position="233"/>
    </location>
</feature>
<proteinExistence type="predicted"/>
<dbReference type="GO" id="GO:0016787">
    <property type="term" value="F:hydrolase activity"/>
    <property type="evidence" value="ECO:0007669"/>
    <property type="project" value="UniProtKB-KW"/>
</dbReference>
<dbReference type="AlphaFoldDB" id="A0A1I4J3U6"/>
<name>A0A1I4J3U6_9RHOB</name>
<dbReference type="RefSeq" id="WP_165609999.1">
    <property type="nucleotide sequence ID" value="NZ_FOTQ01000001.1"/>
</dbReference>
<evidence type="ECO:0000259" key="3">
    <source>
        <dbReference type="Pfam" id="PF20434"/>
    </source>
</evidence>
<evidence type="ECO:0000256" key="2">
    <source>
        <dbReference type="SAM" id="SignalP"/>
    </source>
</evidence>
<reference evidence="4 5" key="1">
    <citation type="submission" date="2016-10" db="EMBL/GenBank/DDBJ databases">
        <authorList>
            <person name="de Groot N.N."/>
        </authorList>
    </citation>
    <scope>NUCLEOTIDE SEQUENCE [LARGE SCALE GENOMIC DNA]</scope>
    <source>
        <strain evidence="4 5">DSM 15283</strain>
    </source>
</reference>
<organism evidence="4 5">
    <name type="scientific">Shimia aestuarii</name>
    <dbReference type="NCBI Taxonomy" id="254406"/>
    <lineage>
        <taxon>Bacteria</taxon>
        <taxon>Pseudomonadati</taxon>
        <taxon>Pseudomonadota</taxon>
        <taxon>Alphaproteobacteria</taxon>
        <taxon>Rhodobacterales</taxon>
        <taxon>Roseobacteraceae</taxon>
    </lineage>
</organism>
<protein>
    <submittedName>
        <fullName evidence="4">Acetyl esterase/lipase</fullName>
    </submittedName>
</protein>
<keyword evidence="1" id="KW-0378">Hydrolase</keyword>
<accession>A0A1I4J3U6</accession>
<evidence type="ECO:0000313" key="4">
    <source>
        <dbReference type="EMBL" id="SFL61220.1"/>
    </source>
</evidence>
<dbReference type="InterPro" id="IPR049492">
    <property type="entry name" value="BD-FAE-like_dom"/>
</dbReference>
<sequence length="339" mass="36614">MPRKTIVALLALVTIGLFPSFAAADGAFGYKVELDIPYGTGLVSMDGDIKERPLFMDAYTPVAENSDYTRGTFAPETRRPAVIYVHGGAYHRGGRRLAPFQLEAAVHSRPEDYAHLLAPLGYVVFVVEYRLAQENPVVAQKPGENHLVEDVSAFITDQAFEGTVRARVSSGLPGLENTPENRLFLWNAALAGAEDVNQAVSFVIKNAARFNIDPDRIAMGGHSAGAGITLNVALGMRAPLAAIFPLSGPDILYDHDAVAGFDDLPPTLLAYSQFDEHLQLGQLPGIVSLMKAAGIDYSLNWIPGFAHFYPHNAVSLGDDGSRMPLSARIIHFLDANLSE</sequence>
<dbReference type="STRING" id="254406.SAMN04488042_101859"/>
<feature type="signal peptide" evidence="2">
    <location>
        <begin position="1"/>
        <end position="24"/>
    </location>
</feature>
<dbReference type="PANTHER" id="PTHR48081">
    <property type="entry name" value="AB HYDROLASE SUPERFAMILY PROTEIN C4A8.06C"/>
    <property type="match status" value="1"/>
</dbReference>
<dbReference type="EMBL" id="FOTQ01000001">
    <property type="protein sequence ID" value="SFL61220.1"/>
    <property type="molecule type" value="Genomic_DNA"/>
</dbReference>
<evidence type="ECO:0000256" key="1">
    <source>
        <dbReference type="ARBA" id="ARBA00022801"/>
    </source>
</evidence>
<feature type="chain" id="PRO_5011744980" evidence="2">
    <location>
        <begin position="25"/>
        <end position="339"/>
    </location>
</feature>
<gene>
    <name evidence="4" type="ORF">SAMN04488042_101859</name>
</gene>
<dbReference type="Gene3D" id="3.40.50.1820">
    <property type="entry name" value="alpha/beta hydrolase"/>
    <property type="match status" value="1"/>
</dbReference>
<dbReference type="InterPro" id="IPR050300">
    <property type="entry name" value="GDXG_lipolytic_enzyme"/>
</dbReference>
<dbReference type="SUPFAM" id="SSF53474">
    <property type="entry name" value="alpha/beta-Hydrolases"/>
    <property type="match status" value="1"/>
</dbReference>
<dbReference type="Proteomes" id="UP000199144">
    <property type="component" value="Unassembled WGS sequence"/>
</dbReference>
<dbReference type="InterPro" id="IPR029058">
    <property type="entry name" value="AB_hydrolase_fold"/>
</dbReference>
<evidence type="ECO:0000313" key="5">
    <source>
        <dbReference type="Proteomes" id="UP000199144"/>
    </source>
</evidence>
<dbReference type="Pfam" id="PF20434">
    <property type="entry name" value="BD-FAE"/>
    <property type="match status" value="1"/>
</dbReference>
<keyword evidence="2" id="KW-0732">Signal</keyword>